<feature type="region of interest" description="Disordered" evidence="3">
    <location>
        <begin position="1102"/>
        <end position="1275"/>
    </location>
</feature>
<feature type="region of interest" description="Disordered" evidence="3">
    <location>
        <begin position="489"/>
        <end position="522"/>
    </location>
</feature>
<feature type="compositionally biased region" description="Low complexity" evidence="3">
    <location>
        <begin position="1102"/>
        <end position="1135"/>
    </location>
</feature>
<feature type="compositionally biased region" description="Polar residues" evidence="3">
    <location>
        <begin position="993"/>
        <end position="1005"/>
    </location>
</feature>
<dbReference type="FunFam" id="2.30.29.30:FF:000029">
    <property type="entry name" value="Insulin receptor substrate 1"/>
    <property type="match status" value="1"/>
</dbReference>
<keyword evidence="1" id="KW-0597">Phosphoprotein</keyword>
<comment type="caution">
    <text evidence="6">The sequence shown here is derived from an EMBL/GenBank/DDBJ whole genome shotgun (WGS) entry which is preliminary data.</text>
</comment>
<keyword evidence="2" id="KW-0807">Transducer</keyword>
<dbReference type="PANTHER" id="PTHR10614">
    <property type="entry name" value="INSULIN RECEPTOR SUBSTRATE"/>
    <property type="match status" value="1"/>
</dbReference>
<dbReference type="Proteomes" id="UP001148018">
    <property type="component" value="Unassembled WGS sequence"/>
</dbReference>
<feature type="compositionally biased region" description="Polar residues" evidence="3">
    <location>
        <begin position="260"/>
        <end position="285"/>
    </location>
</feature>
<reference evidence="6" key="1">
    <citation type="submission" date="2022-07" db="EMBL/GenBank/DDBJ databases">
        <title>Chromosome-level genome of Muraenolepis orangiensis.</title>
        <authorList>
            <person name="Kim J."/>
        </authorList>
    </citation>
    <scope>NUCLEOTIDE SEQUENCE</scope>
    <source>
        <strain evidence="6">KU_S4_2022</strain>
        <tissue evidence="6">Muscle</tissue>
    </source>
</reference>
<feature type="compositionally biased region" description="Low complexity" evidence="3">
    <location>
        <begin position="335"/>
        <end position="368"/>
    </location>
</feature>
<feature type="domain" description="IRS-type PTB" evidence="5">
    <location>
        <begin position="128"/>
        <end position="232"/>
    </location>
</feature>
<organism evidence="6 7">
    <name type="scientific">Muraenolepis orangiensis</name>
    <name type="common">Patagonian moray cod</name>
    <dbReference type="NCBI Taxonomy" id="630683"/>
    <lineage>
        <taxon>Eukaryota</taxon>
        <taxon>Metazoa</taxon>
        <taxon>Chordata</taxon>
        <taxon>Craniata</taxon>
        <taxon>Vertebrata</taxon>
        <taxon>Euteleostomi</taxon>
        <taxon>Actinopterygii</taxon>
        <taxon>Neopterygii</taxon>
        <taxon>Teleostei</taxon>
        <taxon>Neoteleostei</taxon>
        <taxon>Acanthomorphata</taxon>
        <taxon>Zeiogadaria</taxon>
        <taxon>Gadariae</taxon>
        <taxon>Gadiformes</taxon>
        <taxon>Muraenolepidoidei</taxon>
        <taxon>Muraenolepididae</taxon>
        <taxon>Muraenolepis</taxon>
    </lineage>
</organism>
<name>A0A9Q0DQE8_9TELE</name>
<gene>
    <name evidence="6" type="ORF">NHX12_006958</name>
</gene>
<feature type="compositionally biased region" description="Polar residues" evidence="3">
    <location>
        <begin position="1140"/>
        <end position="1174"/>
    </location>
</feature>
<evidence type="ECO:0000259" key="4">
    <source>
        <dbReference type="PROSITE" id="PS50003"/>
    </source>
</evidence>
<feature type="compositionally biased region" description="Polar residues" evidence="3">
    <location>
        <begin position="239"/>
        <end position="248"/>
    </location>
</feature>
<dbReference type="SUPFAM" id="SSF50729">
    <property type="entry name" value="PH domain-like"/>
    <property type="match status" value="2"/>
</dbReference>
<feature type="compositionally biased region" description="Polar residues" evidence="3">
    <location>
        <begin position="1"/>
        <end position="10"/>
    </location>
</feature>
<dbReference type="AlphaFoldDB" id="A0A9Q0DQE8"/>
<feature type="compositionally biased region" description="Polar residues" evidence="3">
    <location>
        <begin position="377"/>
        <end position="386"/>
    </location>
</feature>
<feature type="region of interest" description="Disordered" evidence="3">
    <location>
        <begin position="1"/>
        <end position="34"/>
    </location>
</feature>
<dbReference type="GO" id="GO:0043548">
    <property type="term" value="F:phosphatidylinositol 3-kinase binding"/>
    <property type="evidence" value="ECO:0007669"/>
    <property type="project" value="TreeGrafter"/>
</dbReference>
<feature type="compositionally biased region" description="Basic and acidic residues" evidence="3">
    <location>
        <begin position="1175"/>
        <end position="1222"/>
    </location>
</feature>
<dbReference type="CDD" id="cd01204">
    <property type="entry name" value="PTB_IRS"/>
    <property type="match status" value="1"/>
</dbReference>
<feature type="region of interest" description="Disordered" evidence="3">
    <location>
        <begin position="232"/>
        <end position="386"/>
    </location>
</feature>
<feature type="region of interest" description="Disordered" evidence="3">
    <location>
        <begin position="848"/>
        <end position="881"/>
    </location>
</feature>
<feature type="compositionally biased region" description="Low complexity" evidence="3">
    <location>
        <begin position="689"/>
        <end position="712"/>
    </location>
</feature>
<dbReference type="PANTHER" id="PTHR10614:SF7">
    <property type="entry name" value="INSULIN RECEPTOR SUBSTRATE 2"/>
    <property type="match status" value="1"/>
</dbReference>
<sequence length="1275" mass="135497">MASPLNTERQLSPARGSPLAWSTTRARRNGKNKSAAKRVIPLDCCLNVNKRADAKHKYLIALYTRDEYFAVAAENEQEQESWYRALTDLSCEGKADDGSNNASSSASSLVGFDEASCCGVITPVSAAYKEVWQVNLKSKGLGQSRNLTGVYRLCLSMRTISFVKLNSEVASVSLQLMNIRRCGHSDSFFFIEVGRSAVTGPGELWMQADDSVVAQNIHETILEAMKAMKELSEFRPRSKSQSSGTNPISVPIRRHFNHLPPSQTGLTRRSRTDSMAATSPVSKFSSCRIRAASEGDGSMTRPVSVNGSPLSPGVHRTLLNRSNTLTARPCRTFESSSLQHSKSMSMPVSRSPPVEGGSPSPVSLSSCPETAGPPRPSSCTASFSGSPSDAGFISCEEYSSSPAEGRDLRLSLTLLRSNTPESLSGSDLHGYMVMERQSHHHHRSWLPELEKVYRKRTYSLTTPRQQRAPAQVSSASLDEYTLMRATYGTQPRRPHTASPKATYPEDYGSVQIGPHGDHRKGDGGYMPMMPGPAPKMPGSKGDAYMAMSPMCVSAPKQIINPRCHPSSPAPCVDSPGSSGVVSLEDSGYMRMWCGAKMSVDGEHLLNMSPVDPPVSLTPPSDLRALSPSGDLPHHHYHHHPHRQHPFWYGSLPRSLQASEEDQYVVMSLHRHRIEEESGGPVSPEDSAVGSCTGTPGGTPCSPSSSSSTSTSSALSPLIASRPEGVPPVHRGRANRPTRLALESLRTLPCMSEHPLPSEPRSPGEYINIDFSSPPVGSHTTTTTTTTSSSFSDYVNLEMGSPRCLVAGGCPSAAVPVPVVPGLPGPQQAVLAGGCPSSPVPVPVVPGLPGPQQAVWGGEAEKEKNSTEREEKKKEEQRERGIVEQRPVTDDYAEMTFATPAAPASCGLPPQQPSPLPTSPTACVQRLGLGSPAAKADAFLLGPAPALLDPDRGAKVIRADPQGRRRHSSETFSSTTTVTPVCPSFAHDAKRHSSASVENVSRSARNSDGSDEEYGGGGGSPMCRETSAGFQNGLNYIALNLMEGSLVAGCELGGGGEGLLRFKAACGCKGGVNGFAGGPYASMGFKESVAAVKVEKVGHAASGHAASGHAASGHAASGHAASGHAASGHAASGHAALGTRSLGTRSLGTRSLGTRSLGTRSLGTRSLGTRSLGTRSSRDTQPRDTQPRDTQPRDTQPRDTQPRDTQPRDTQPRDTQPRGREAVAEANKFLPVSDTGRGGERCGPVRGPGRERECTWTCTPSQRKPLSHNGTHKDSC</sequence>
<keyword evidence="7" id="KW-1185">Reference proteome</keyword>
<dbReference type="PRINTS" id="PR00628">
    <property type="entry name" value="INSULINRSI"/>
</dbReference>
<dbReference type="PROSITE" id="PS50003">
    <property type="entry name" value="PH_DOMAIN"/>
    <property type="match status" value="1"/>
</dbReference>
<evidence type="ECO:0000256" key="3">
    <source>
        <dbReference type="SAM" id="MobiDB-lite"/>
    </source>
</evidence>
<dbReference type="InterPro" id="IPR001849">
    <property type="entry name" value="PH_domain"/>
</dbReference>
<accession>A0A9Q0DQE8</accession>
<dbReference type="Gene3D" id="2.30.29.30">
    <property type="entry name" value="Pleckstrin-homology domain (PH domain)/Phosphotyrosine-binding domain (PTB)"/>
    <property type="match status" value="2"/>
</dbReference>
<dbReference type="GO" id="GO:0005158">
    <property type="term" value="F:insulin receptor binding"/>
    <property type="evidence" value="ECO:0007669"/>
    <property type="project" value="InterPro"/>
</dbReference>
<proteinExistence type="predicted"/>
<feature type="compositionally biased region" description="Basic and acidic residues" evidence="3">
    <location>
        <begin position="858"/>
        <end position="881"/>
    </location>
</feature>
<feature type="region of interest" description="Disordered" evidence="3">
    <location>
        <begin position="615"/>
        <end position="639"/>
    </location>
</feature>
<dbReference type="GO" id="GO:0005886">
    <property type="term" value="C:plasma membrane"/>
    <property type="evidence" value="ECO:0007669"/>
    <property type="project" value="TreeGrafter"/>
</dbReference>
<dbReference type="SMART" id="SM00310">
    <property type="entry name" value="PTBI"/>
    <property type="match status" value="1"/>
</dbReference>
<feature type="compositionally biased region" description="Basic residues" evidence="3">
    <location>
        <begin position="25"/>
        <end position="34"/>
    </location>
</feature>
<feature type="region of interest" description="Disordered" evidence="3">
    <location>
        <begin position="674"/>
        <end position="735"/>
    </location>
</feature>
<evidence type="ECO:0000256" key="1">
    <source>
        <dbReference type="ARBA" id="ARBA00022553"/>
    </source>
</evidence>
<evidence type="ECO:0000256" key="2">
    <source>
        <dbReference type="ARBA" id="ARBA00023224"/>
    </source>
</evidence>
<dbReference type="GO" id="GO:0005829">
    <property type="term" value="C:cytosol"/>
    <property type="evidence" value="ECO:0007669"/>
    <property type="project" value="TreeGrafter"/>
</dbReference>
<dbReference type="InterPro" id="IPR011993">
    <property type="entry name" value="PH-like_dom_sf"/>
</dbReference>
<dbReference type="Pfam" id="PF02174">
    <property type="entry name" value="IRS"/>
    <property type="match status" value="1"/>
</dbReference>
<evidence type="ECO:0000313" key="6">
    <source>
        <dbReference type="EMBL" id="KAJ3591826.1"/>
    </source>
</evidence>
<protein>
    <recommendedName>
        <fullName evidence="8">Insulin receptor substrate 2</fullName>
    </recommendedName>
</protein>
<feature type="region of interest" description="Disordered" evidence="3">
    <location>
        <begin position="988"/>
        <end position="1020"/>
    </location>
</feature>
<dbReference type="GO" id="GO:0008286">
    <property type="term" value="P:insulin receptor signaling pathway"/>
    <property type="evidence" value="ECO:0007669"/>
    <property type="project" value="InterPro"/>
</dbReference>
<evidence type="ECO:0008006" key="8">
    <source>
        <dbReference type="Google" id="ProtNLM"/>
    </source>
</evidence>
<dbReference type="SMART" id="SM01244">
    <property type="entry name" value="IRS"/>
    <property type="match status" value="1"/>
</dbReference>
<evidence type="ECO:0000313" key="7">
    <source>
        <dbReference type="Proteomes" id="UP001148018"/>
    </source>
</evidence>
<dbReference type="InterPro" id="IPR002404">
    <property type="entry name" value="IRS_PTB"/>
</dbReference>
<dbReference type="EMBL" id="JANIIK010000113">
    <property type="protein sequence ID" value="KAJ3591826.1"/>
    <property type="molecule type" value="Genomic_DNA"/>
</dbReference>
<evidence type="ECO:0000259" key="5">
    <source>
        <dbReference type="PROSITE" id="PS51064"/>
    </source>
</evidence>
<dbReference type="OrthoDB" id="946068at2759"/>
<dbReference type="InterPro" id="IPR039011">
    <property type="entry name" value="IRS"/>
</dbReference>
<dbReference type="PROSITE" id="PS51064">
    <property type="entry name" value="IRS_PTB"/>
    <property type="match status" value="1"/>
</dbReference>
<feature type="domain" description="PH" evidence="4">
    <location>
        <begin position="1"/>
        <end position="91"/>
    </location>
</feature>